<reference evidence="1" key="2">
    <citation type="submission" date="2023-01" db="EMBL/GenBank/DDBJ databases">
        <authorList>
            <person name="Petersen C."/>
        </authorList>
    </citation>
    <scope>NUCLEOTIDE SEQUENCE</scope>
    <source>
        <strain evidence="1">IBT 17514</strain>
    </source>
</reference>
<reference evidence="1" key="1">
    <citation type="journal article" date="2023" name="IMA Fungus">
        <title>Comparative genomic study of the Penicillium genus elucidates a diverse pangenome and 15 lateral gene transfer events.</title>
        <authorList>
            <person name="Petersen C."/>
            <person name="Sorensen T."/>
            <person name="Nielsen M.R."/>
            <person name="Sondergaard T.E."/>
            <person name="Sorensen J.L."/>
            <person name="Fitzpatrick D.A."/>
            <person name="Frisvad J.C."/>
            <person name="Nielsen K.L."/>
        </authorList>
    </citation>
    <scope>NUCLEOTIDE SEQUENCE</scope>
    <source>
        <strain evidence="1">IBT 17514</strain>
    </source>
</reference>
<protein>
    <recommendedName>
        <fullName evidence="3">Translation elongation factor IF5A C-terminal domain-containing protein</fullName>
    </recommendedName>
</protein>
<gene>
    <name evidence="1" type="ORF">N7493_005482</name>
</gene>
<dbReference type="Gene3D" id="2.40.50.140">
    <property type="entry name" value="Nucleic acid-binding proteins"/>
    <property type="match status" value="1"/>
</dbReference>
<evidence type="ECO:0000313" key="1">
    <source>
        <dbReference type="EMBL" id="KAJ5727662.1"/>
    </source>
</evidence>
<name>A0AAD6MWV4_9EURO</name>
<sequence>MGSYDNEEPTSSEACYKTKETSCSNIALGQFILLQGRPCQITRISGPSTATGQYTYLGIDLATKQLHEESSKASATDGSDQIVQVLDLEEWGILDLEDGSATGIDEKGDVKQAAILEENNLWTRLNAAFESCKGSVRGLILSERGKNLIVEMKVVTKATE</sequence>
<dbReference type="AlphaFoldDB" id="A0AAD6MWV4"/>
<dbReference type="GO" id="GO:0003746">
    <property type="term" value="F:translation elongation factor activity"/>
    <property type="evidence" value="ECO:0007669"/>
    <property type="project" value="InterPro"/>
</dbReference>
<dbReference type="GO" id="GO:0043022">
    <property type="term" value="F:ribosome binding"/>
    <property type="evidence" value="ECO:0007669"/>
    <property type="project" value="InterPro"/>
</dbReference>
<keyword evidence="2" id="KW-1185">Reference proteome</keyword>
<accession>A0AAD6MWV4</accession>
<dbReference type="InterPro" id="IPR012340">
    <property type="entry name" value="NA-bd_OB-fold"/>
</dbReference>
<dbReference type="InterPro" id="IPR001884">
    <property type="entry name" value="IF5A-like"/>
</dbReference>
<dbReference type="SUPFAM" id="SSF50249">
    <property type="entry name" value="Nucleic acid-binding proteins"/>
    <property type="match status" value="1"/>
</dbReference>
<comment type="caution">
    <text evidence="1">The sequence shown here is derived from an EMBL/GenBank/DDBJ whole genome shotgun (WGS) entry which is preliminary data.</text>
</comment>
<organism evidence="1 2">
    <name type="scientific">Penicillium malachiteum</name>
    <dbReference type="NCBI Taxonomy" id="1324776"/>
    <lineage>
        <taxon>Eukaryota</taxon>
        <taxon>Fungi</taxon>
        <taxon>Dikarya</taxon>
        <taxon>Ascomycota</taxon>
        <taxon>Pezizomycotina</taxon>
        <taxon>Eurotiomycetes</taxon>
        <taxon>Eurotiomycetidae</taxon>
        <taxon>Eurotiales</taxon>
        <taxon>Aspergillaceae</taxon>
        <taxon>Penicillium</taxon>
    </lineage>
</organism>
<evidence type="ECO:0000313" key="2">
    <source>
        <dbReference type="Proteomes" id="UP001215712"/>
    </source>
</evidence>
<proteinExistence type="predicted"/>
<dbReference type="InterPro" id="IPR014722">
    <property type="entry name" value="Rib_uL2_dom2"/>
</dbReference>
<dbReference type="SUPFAM" id="SSF50104">
    <property type="entry name" value="Translation proteins SH3-like domain"/>
    <property type="match status" value="1"/>
</dbReference>
<dbReference type="GO" id="GO:0003723">
    <property type="term" value="F:RNA binding"/>
    <property type="evidence" value="ECO:0007669"/>
    <property type="project" value="InterPro"/>
</dbReference>
<dbReference type="Proteomes" id="UP001215712">
    <property type="component" value="Unassembled WGS sequence"/>
</dbReference>
<dbReference type="PANTHER" id="PTHR11673">
    <property type="entry name" value="TRANSLATION INITIATION FACTOR 5A FAMILY MEMBER"/>
    <property type="match status" value="1"/>
</dbReference>
<dbReference type="EMBL" id="JAQJAN010000006">
    <property type="protein sequence ID" value="KAJ5727662.1"/>
    <property type="molecule type" value="Genomic_DNA"/>
</dbReference>
<dbReference type="Gene3D" id="2.30.30.30">
    <property type="match status" value="1"/>
</dbReference>
<dbReference type="InterPro" id="IPR008991">
    <property type="entry name" value="Translation_prot_SH3-like_sf"/>
</dbReference>
<evidence type="ECO:0008006" key="3">
    <source>
        <dbReference type="Google" id="ProtNLM"/>
    </source>
</evidence>
<dbReference type="GO" id="GO:0045901">
    <property type="term" value="P:positive regulation of translational elongation"/>
    <property type="evidence" value="ECO:0007669"/>
    <property type="project" value="InterPro"/>
</dbReference>